<reference evidence="2" key="2">
    <citation type="journal article" date="2014" name="ISME J.">
        <title>Microbial stratification in low pH oxic and suboxic macroscopic growths along an acid mine drainage.</title>
        <authorList>
            <person name="Mendez-Garcia C."/>
            <person name="Mesa V."/>
            <person name="Sprenger R.R."/>
            <person name="Richter M."/>
            <person name="Diez M.S."/>
            <person name="Solano J."/>
            <person name="Bargiela R."/>
            <person name="Golyshina O.V."/>
            <person name="Manteca A."/>
            <person name="Ramos J.L."/>
            <person name="Gallego J.R."/>
            <person name="Llorente I."/>
            <person name="Martins Dos Santos V.A."/>
            <person name="Jensen O.N."/>
            <person name="Pelaez A.I."/>
            <person name="Sanchez J."/>
            <person name="Ferrer M."/>
        </authorList>
    </citation>
    <scope>NUCLEOTIDE SEQUENCE</scope>
</reference>
<keyword evidence="2" id="KW-0560">Oxidoreductase</keyword>
<dbReference type="GO" id="GO:0071949">
    <property type="term" value="F:FAD binding"/>
    <property type="evidence" value="ECO:0007669"/>
    <property type="project" value="InterPro"/>
</dbReference>
<organism evidence="2">
    <name type="scientific">mine drainage metagenome</name>
    <dbReference type="NCBI Taxonomy" id="410659"/>
    <lineage>
        <taxon>unclassified sequences</taxon>
        <taxon>metagenomes</taxon>
        <taxon>ecological metagenomes</taxon>
    </lineage>
</organism>
<evidence type="ECO:0000313" key="2">
    <source>
        <dbReference type="EMBL" id="EQD56451.1"/>
    </source>
</evidence>
<comment type="caution">
    <text evidence="2">The sequence shown here is derived from an EMBL/GenBank/DDBJ whole genome shotgun (WGS) entry which is preliminary data.</text>
</comment>
<proteinExistence type="predicted"/>
<dbReference type="PANTHER" id="PTHR42685:SF22">
    <property type="entry name" value="CONDITIONED MEDIUM FACTOR RECEPTOR 1"/>
    <property type="match status" value="1"/>
</dbReference>
<sequence>DVLVIGAGPSGSYASYELSKKGFSVIQLEEHPEVGKPVECTGLVSRRVLEFVRTKSIINRVHGAHVYFPNNGRISISKAEETVVLERDEFDRDVSGMATGAGTELRVNSKVIEVKRDKEEITAKIREAGNIREIKARVVIGADGANSIVRKDLFGKRIQRVVSAYQVESAESMEDQDNVNVYLGKAVTKGYFAWATPAGDTSRIGTACLGGSSKNYFHELNRRFRNNRILSITGGPIPISALKKTYGERTILIGDAAGIVKPLSGGEYSLEFFQDQKQQRP</sequence>
<dbReference type="Gene3D" id="3.50.50.60">
    <property type="entry name" value="FAD/NAD(P)-binding domain"/>
    <property type="match status" value="1"/>
</dbReference>
<dbReference type="AlphaFoldDB" id="T1A6Y2"/>
<name>T1A6Y2_9ZZZZ</name>
<dbReference type="NCBIfam" id="TIGR02032">
    <property type="entry name" value="GG-red-SF"/>
    <property type="match status" value="1"/>
</dbReference>
<gene>
    <name evidence="2" type="ORF">B1A_11530</name>
</gene>
<dbReference type="SUPFAM" id="SSF51905">
    <property type="entry name" value="FAD/NAD(P)-binding domain"/>
    <property type="match status" value="1"/>
</dbReference>
<dbReference type="GO" id="GO:0016628">
    <property type="term" value="F:oxidoreductase activity, acting on the CH-CH group of donors, NAD or NADP as acceptor"/>
    <property type="evidence" value="ECO:0007669"/>
    <property type="project" value="InterPro"/>
</dbReference>
<dbReference type="PRINTS" id="PR00420">
    <property type="entry name" value="RNGMNOXGNASE"/>
</dbReference>
<dbReference type="InterPro" id="IPR050407">
    <property type="entry name" value="Geranylgeranyl_reductase"/>
</dbReference>
<dbReference type="PANTHER" id="PTHR42685">
    <property type="entry name" value="GERANYLGERANYL DIPHOSPHATE REDUCTASE"/>
    <property type="match status" value="1"/>
</dbReference>
<dbReference type="Pfam" id="PF01494">
    <property type="entry name" value="FAD_binding_3"/>
    <property type="match status" value="1"/>
</dbReference>
<dbReference type="EMBL" id="AUZX01008261">
    <property type="protein sequence ID" value="EQD56451.1"/>
    <property type="molecule type" value="Genomic_DNA"/>
</dbReference>
<dbReference type="EC" id="1.-.-.-" evidence="2"/>
<dbReference type="InterPro" id="IPR002938">
    <property type="entry name" value="FAD-bd"/>
</dbReference>
<feature type="non-terminal residue" evidence="2">
    <location>
        <position position="1"/>
    </location>
</feature>
<dbReference type="InterPro" id="IPR011777">
    <property type="entry name" value="Geranylgeranyl_Rdtase_fam"/>
</dbReference>
<protein>
    <submittedName>
        <fullName evidence="2">Geranylgeranyl reductase</fullName>
        <ecNumber evidence="2">1.-.-.-</ecNumber>
    </submittedName>
</protein>
<feature type="domain" description="FAD-binding" evidence="1">
    <location>
        <begin position="1"/>
        <end position="170"/>
    </location>
</feature>
<dbReference type="InterPro" id="IPR036188">
    <property type="entry name" value="FAD/NAD-bd_sf"/>
</dbReference>
<reference evidence="2" key="1">
    <citation type="submission" date="2013-08" db="EMBL/GenBank/DDBJ databases">
        <authorList>
            <person name="Mendez C."/>
            <person name="Richter M."/>
            <person name="Ferrer M."/>
            <person name="Sanchez J."/>
        </authorList>
    </citation>
    <scope>NUCLEOTIDE SEQUENCE</scope>
</reference>
<evidence type="ECO:0000259" key="1">
    <source>
        <dbReference type="Pfam" id="PF01494"/>
    </source>
</evidence>
<accession>T1A6Y2</accession>